<keyword evidence="3" id="KW-1185">Reference proteome</keyword>
<protein>
    <recommendedName>
        <fullName evidence="4">DUF4436 domain-containing protein</fullName>
    </recommendedName>
</protein>
<keyword evidence="1" id="KW-1133">Transmembrane helix</keyword>
<proteinExistence type="predicted"/>
<evidence type="ECO:0000313" key="2">
    <source>
        <dbReference type="EMBL" id="GEB57583.1"/>
    </source>
</evidence>
<dbReference type="AlphaFoldDB" id="A0A4Y3RLI8"/>
<sequence>MSDTRRRERSRRGLLPAALACLLIAAAVALGTWLQFGERQALDTVHTAGSPAPDRVDVEASIQRVDAAGRELILRVLVTPRGELAEAGGVSPTEDLTIQTSASTRGDLSFKAHSRISTKDLPVTLTGGSITDYPFDAYDAAIEFNAVQGGQKVPVRATLTSSDALFAATVDASEEEGAALFDVGLGRSNSVLIFAVFMMVAMWALALSVLTGAWFLVTRRKGLTWPALGWMAATLFALAAFRNTAPGAPPIGCLMDYIAFLWAETVVAFCLVTVVVTGFAAERRPDAEAS</sequence>
<dbReference type="EMBL" id="BJMN01000019">
    <property type="protein sequence ID" value="GEB57583.1"/>
    <property type="molecule type" value="Genomic_DNA"/>
</dbReference>
<evidence type="ECO:0000256" key="1">
    <source>
        <dbReference type="SAM" id="Phobius"/>
    </source>
</evidence>
<name>A0A4Y3RLI8_9ACTN</name>
<dbReference type="Proteomes" id="UP000315226">
    <property type="component" value="Unassembled WGS sequence"/>
</dbReference>
<evidence type="ECO:0000313" key="3">
    <source>
        <dbReference type="Proteomes" id="UP000315226"/>
    </source>
</evidence>
<feature type="transmembrane region" description="Helical" evidence="1">
    <location>
        <begin position="191"/>
        <end position="216"/>
    </location>
</feature>
<gene>
    <name evidence="2" type="ORF">SGA01_31880</name>
</gene>
<evidence type="ECO:0008006" key="4">
    <source>
        <dbReference type="Google" id="ProtNLM"/>
    </source>
</evidence>
<keyword evidence="1" id="KW-0812">Transmembrane</keyword>
<comment type="caution">
    <text evidence="2">The sequence shown here is derived from an EMBL/GenBank/DDBJ whole genome shotgun (WGS) entry which is preliminary data.</text>
</comment>
<organism evidence="2 3">
    <name type="scientific">Streptomyces gardneri</name>
    <dbReference type="NCBI Taxonomy" id="66892"/>
    <lineage>
        <taxon>Bacteria</taxon>
        <taxon>Bacillati</taxon>
        <taxon>Actinomycetota</taxon>
        <taxon>Actinomycetes</taxon>
        <taxon>Kitasatosporales</taxon>
        <taxon>Streptomycetaceae</taxon>
        <taxon>Streptomyces</taxon>
    </lineage>
</organism>
<accession>A0A4Y3RLI8</accession>
<dbReference type="InterPro" id="IPR027948">
    <property type="entry name" value="DUF4436"/>
</dbReference>
<dbReference type="RefSeq" id="WP_141297115.1">
    <property type="nucleotide sequence ID" value="NZ_BJMN01000019.1"/>
</dbReference>
<dbReference type="Pfam" id="PF14494">
    <property type="entry name" value="DUF4436"/>
    <property type="match status" value="1"/>
</dbReference>
<feature type="transmembrane region" description="Helical" evidence="1">
    <location>
        <begin position="223"/>
        <end position="241"/>
    </location>
</feature>
<feature type="transmembrane region" description="Helical" evidence="1">
    <location>
        <begin position="261"/>
        <end position="281"/>
    </location>
</feature>
<keyword evidence="1" id="KW-0472">Membrane</keyword>
<reference evidence="2 3" key="1">
    <citation type="submission" date="2019-06" db="EMBL/GenBank/DDBJ databases">
        <title>Whole genome shotgun sequence of Streptomyces gardneri NBRC 12865.</title>
        <authorList>
            <person name="Hosoyama A."/>
            <person name="Uohara A."/>
            <person name="Ohji S."/>
            <person name="Ichikawa N."/>
        </authorList>
    </citation>
    <scope>NUCLEOTIDE SEQUENCE [LARGE SCALE GENOMIC DNA]</scope>
    <source>
        <strain evidence="2 3">NBRC 12865</strain>
    </source>
</reference>
<dbReference type="OrthoDB" id="8438075at2"/>